<reference evidence="1" key="1">
    <citation type="submission" date="2022-02" db="EMBL/GenBank/DDBJ databases">
        <title>Emergence and expansion in Europe of a Vibrio aestuarianus clonal complex pathogenic for oysters.</title>
        <authorList>
            <person name="Mesnil A."/>
            <person name="Travers M.-A."/>
        </authorList>
    </citation>
    <scope>NUCLEOTIDE SEQUENCE</scope>
    <source>
        <strain evidence="1">151-ITT-15-cp-1</strain>
    </source>
</reference>
<organism evidence="1 2">
    <name type="scientific">Vibrio aestuarianus</name>
    <dbReference type="NCBI Taxonomy" id="28171"/>
    <lineage>
        <taxon>Bacteria</taxon>
        <taxon>Pseudomonadati</taxon>
        <taxon>Pseudomonadota</taxon>
        <taxon>Gammaproteobacteria</taxon>
        <taxon>Vibrionales</taxon>
        <taxon>Vibrionaceae</taxon>
        <taxon>Vibrio</taxon>
    </lineage>
</organism>
<dbReference type="AlphaFoldDB" id="A0A9X4J4F5"/>
<protein>
    <submittedName>
        <fullName evidence="1">Uncharacterized protein</fullName>
    </submittedName>
</protein>
<evidence type="ECO:0000313" key="2">
    <source>
        <dbReference type="Proteomes" id="UP001140973"/>
    </source>
</evidence>
<name>A0A9X4J4F5_9VIBR</name>
<dbReference type="Proteomes" id="UP001140973">
    <property type="component" value="Unassembled WGS sequence"/>
</dbReference>
<accession>A0A9X4J4F5</accession>
<sequence length="260" mass="30307">METLQQKLERFKKHYFHLIEVAESDVNLDDQKVHSKILCCSILDAISKSAFPEIKSNCQRFISLVQLCRSWPDSQKVSVLHLLRLLEISPILSLEEQQLKKQILLKYSRMFEPTDYLMNSEFSISSDMDVNELLELWPRQNDQYVKVGGVKPHQLKHEHMLWLYRNALVHEYRSPGNGVDLDLGQCAAEHPFYQQVTTVDSLGKNRLQFTSRWELVYPSRFFLNLCKSAIEVACEVNLKRGTSPFNGYSSGTYWLPDFNE</sequence>
<evidence type="ECO:0000313" key="1">
    <source>
        <dbReference type="EMBL" id="MDE1358819.1"/>
    </source>
</evidence>
<dbReference type="RefSeq" id="WP_080608873.1">
    <property type="nucleotide sequence ID" value="NZ_JAKNAP010000092.1"/>
</dbReference>
<gene>
    <name evidence="1" type="ORF">L9W73_16160</name>
</gene>
<comment type="caution">
    <text evidence="1">The sequence shown here is derived from an EMBL/GenBank/DDBJ whole genome shotgun (WGS) entry which is preliminary data.</text>
</comment>
<dbReference type="EMBL" id="JAKNAP010000092">
    <property type="protein sequence ID" value="MDE1358819.1"/>
    <property type="molecule type" value="Genomic_DNA"/>
</dbReference>
<proteinExistence type="predicted"/>